<proteinExistence type="predicted"/>
<keyword evidence="1" id="KW-1133">Transmembrane helix</keyword>
<organism evidence="2 3">
    <name type="scientific">Symbiodinium natans</name>
    <dbReference type="NCBI Taxonomy" id="878477"/>
    <lineage>
        <taxon>Eukaryota</taxon>
        <taxon>Sar</taxon>
        <taxon>Alveolata</taxon>
        <taxon>Dinophyceae</taxon>
        <taxon>Suessiales</taxon>
        <taxon>Symbiodiniaceae</taxon>
        <taxon>Symbiodinium</taxon>
    </lineage>
</organism>
<gene>
    <name evidence="2" type="ORF">SNAT2548_LOCUS29647</name>
</gene>
<feature type="transmembrane region" description="Helical" evidence="1">
    <location>
        <begin position="72"/>
        <end position="90"/>
    </location>
</feature>
<keyword evidence="3" id="KW-1185">Reference proteome</keyword>
<evidence type="ECO:0000256" key="1">
    <source>
        <dbReference type="SAM" id="Phobius"/>
    </source>
</evidence>
<feature type="transmembrane region" description="Helical" evidence="1">
    <location>
        <begin position="41"/>
        <end position="60"/>
    </location>
</feature>
<evidence type="ECO:0000313" key="3">
    <source>
        <dbReference type="Proteomes" id="UP000604046"/>
    </source>
</evidence>
<accession>A0A812TKF9</accession>
<dbReference type="AlphaFoldDB" id="A0A812TKF9"/>
<protein>
    <submittedName>
        <fullName evidence="2">Uncharacterized protein</fullName>
    </submittedName>
</protein>
<feature type="transmembrane region" description="Helical" evidence="1">
    <location>
        <begin position="120"/>
        <end position="148"/>
    </location>
</feature>
<dbReference type="OrthoDB" id="426641at2759"/>
<reference evidence="2" key="1">
    <citation type="submission" date="2021-02" db="EMBL/GenBank/DDBJ databases">
        <authorList>
            <person name="Dougan E. K."/>
            <person name="Rhodes N."/>
            <person name="Thang M."/>
            <person name="Chan C."/>
        </authorList>
    </citation>
    <scope>NUCLEOTIDE SEQUENCE</scope>
</reference>
<sequence>MDGALSSQKLAELPSKFGWLLHSYLEHQASRGTKHIARLRYFAYSPVSLAAKLYVAVYWLEDMKMINHARILWVWLLVVQPLALILAVVYRDKISEYVVYLLESPAASNNLMKLQAYGVVALYFIPVLCVGSAQAIAESLPLSVLGYFSVYLPLMDDARTLSAMFGMHFVLGVACSCGGAVDLTDSVIAFTVFCNVTEGVVFRLLLSRFDTGLREDEVCQSPQRGRLPLELQKLLEESGNSRMLLGDSLRAFAYHSDLIHREGRGALQHLLLSQRRRVDRREESIGQLIALIYLRETCGLDRNTLLHIFQFLQDWQPLQHPAGAAGLLGPCSVISSGTYTHNASGSGSMTTIERIQNVTRRLLQSF</sequence>
<keyword evidence="1" id="KW-0472">Membrane</keyword>
<feature type="transmembrane region" description="Helical" evidence="1">
    <location>
        <begin position="160"/>
        <end position="181"/>
    </location>
</feature>
<evidence type="ECO:0000313" key="2">
    <source>
        <dbReference type="EMBL" id="CAE7529411.1"/>
    </source>
</evidence>
<keyword evidence="1" id="KW-0812">Transmembrane</keyword>
<dbReference type="EMBL" id="CAJNDS010002569">
    <property type="protein sequence ID" value="CAE7529411.1"/>
    <property type="molecule type" value="Genomic_DNA"/>
</dbReference>
<feature type="transmembrane region" description="Helical" evidence="1">
    <location>
        <begin position="187"/>
        <end position="206"/>
    </location>
</feature>
<dbReference type="Proteomes" id="UP000604046">
    <property type="component" value="Unassembled WGS sequence"/>
</dbReference>
<name>A0A812TKF9_9DINO</name>
<comment type="caution">
    <text evidence="2">The sequence shown here is derived from an EMBL/GenBank/DDBJ whole genome shotgun (WGS) entry which is preliminary data.</text>
</comment>